<evidence type="ECO:0000256" key="10">
    <source>
        <dbReference type="PIRSR" id="PIRSR000636-1"/>
    </source>
</evidence>
<feature type="active site" description="Proton acceptor" evidence="10">
    <location>
        <position position="1042"/>
    </location>
</feature>
<feature type="binding site" evidence="11 12">
    <location>
        <position position="949"/>
    </location>
    <ligand>
        <name>ATP</name>
        <dbReference type="ChEBI" id="CHEBI:30616"/>
    </ligand>
</feature>
<accession>A0A8C9SSP2</accession>
<dbReference type="SMART" id="SM00252">
    <property type="entry name" value="SH2"/>
    <property type="match status" value="1"/>
</dbReference>
<evidence type="ECO:0000313" key="17">
    <source>
        <dbReference type="Proteomes" id="UP000694397"/>
    </source>
</evidence>
<keyword evidence="17" id="KW-1185">Reference proteome</keyword>
<organism evidence="16 17">
    <name type="scientific">Scleropages formosus</name>
    <name type="common">Asian bonytongue</name>
    <name type="synonym">Osteoglossum formosum</name>
    <dbReference type="NCBI Taxonomy" id="113540"/>
    <lineage>
        <taxon>Eukaryota</taxon>
        <taxon>Metazoa</taxon>
        <taxon>Chordata</taxon>
        <taxon>Craniata</taxon>
        <taxon>Vertebrata</taxon>
        <taxon>Euteleostomi</taxon>
        <taxon>Actinopterygii</taxon>
        <taxon>Neopterygii</taxon>
        <taxon>Teleostei</taxon>
        <taxon>Osteoglossocephala</taxon>
        <taxon>Osteoglossomorpha</taxon>
        <taxon>Osteoglossiformes</taxon>
        <taxon>Osteoglossidae</taxon>
        <taxon>Scleropages</taxon>
    </lineage>
</organism>
<dbReference type="InterPro" id="IPR001245">
    <property type="entry name" value="Ser-Thr/Tyr_kinase_cat_dom"/>
</dbReference>
<dbReference type="SUPFAM" id="SSF55550">
    <property type="entry name" value="SH2 domain"/>
    <property type="match status" value="1"/>
</dbReference>
<dbReference type="PRINTS" id="PR01823">
    <property type="entry name" value="JANUSKINASE"/>
</dbReference>
<evidence type="ECO:0000256" key="3">
    <source>
        <dbReference type="ARBA" id="ARBA00022737"/>
    </source>
</evidence>
<dbReference type="GO" id="GO:0005829">
    <property type="term" value="C:cytosol"/>
    <property type="evidence" value="ECO:0007669"/>
    <property type="project" value="TreeGrafter"/>
</dbReference>
<reference evidence="16" key="3">
    <citation type="submission" date="2025-09" db="UniProtKB">
        <authorList>
            <consortium name="Ensembl"/>
        </authorList>
    </citation>
    <scope>IDENTIFICATION</scope>
</reference>
<comment type="catalytic activity">
    <reaction evidence="9 13">
        <text>L-tyrosyl-[protein] + ATP = O-phospho-L-tyrosyl-[protein] + ADP + H(+)</text>
        <dbReference type="Rhea" id="RHEA:10596"/>
        <dbReference type="Rhea" id="RHEA-COMP:10136"/>
        <dbReference type="Rhea" id="RHEA-COMP:20101"/>
        <dbReference type="ChEBI" id="CHEBI:15378"/>
        <dbReference type="ChEBI" id="CHEBI:30616"/>
        <dbReference type="ChEBI" id="CHEBI:46858"/>
        <dbReference type="ChEBI" id="CHEBI:61978"/>
        <dbReference type="ChEBI" id="CHEBI:456216"/>
        <dbReference type="EC" id="2.7.10.2"/>
    </reaction>
</comment>
<name>A0A8C9SSP2_SCLFO</name>
<evidence type="ECO:0000256" key="13">
    <source>
        <dbReference type="RuleBase" id="RU362096"/>
    </source>
</evidence>
<evidence type="ECO:0000256" key="8">
    <source>
        <dbReference type="ARBA" id="ARBA00023137"/>
    </source>
</evidence>
<evidence type="ECO:0000256" key="12">
    <source>
        <dbReference type="PROSITE-ProRule" id="PRU10141"/>
    </source>
</evidence>
<evidence type="ECO:0000256" key="6">
    <source>
        <dbReference type="ARBA" id="ARBA00022840"/>
    </source>
</evidence>
<dbReference type="InterPro" id="IPR016045">
    <property type="entry name" value="Tyr_kinase_non-rcpt_TYK2_N"/>
</dbReference>
<reference evidence="16" key="2">
    <citation type="submission" date="2025-08" db="UniProtKB">
        <authorList>
            <consortium name="Ensembl"/>
        </authorList>
    </citation>
    <scope>IDENTIFICATION</scope>
</reference>
<dbReference type="GO" id="GO:0030154">
    <property type="term" value="P:cell differentiation"/>
    <property type="evidence" value="ECO:0007669"/>
    <property type="project" value="TreeGrafter"/>
</dbReference>
<evidence type="ECO:0000256" key="5">
    <source>
        <dbReference type="ARBA" id="ARBA00022777"/>
    </source>
</evidence>
<keyword evidence="4 11" id="KW-0547">Nucleotide-binding</keyword>
<dbReference type="GO" id="GO:0060397">
    <property type="term" value="P:growth hormone receptor signaling pathway via JAK-STAT"/>
    <property type="evidence" value="ECO:0007669"/>
    <property type="project" value="TreeGrafter"/>
</dbReference>
<dbReference type="PRINTS" id="PR00109">
    <property type="entry name" value="TYRKINASE"/>
</dbReference>
<dbReference type="Gene3D" id="3.30.200.20">
    <property type="entry name" value="Phosphorylase Kinase, domain 1"/>
    <property type="match status" value="2"/>
</dbReference>
<feature type="domain" description="FERM" evidence="15">
    <location>
        <begin position="41"/>
        <end position="451"/>
    </location>
</feature>
<dbReference type="PROSITE" id="PS00107">
    <property type="entry name" value="PROTEIN_KINASE_ATP"/>
    <property type="match status" value="1"/>
</dbReference>
<dbReference type="InterPro" id="IPR041046">
    <property type="entry name" value="FERM_F2"/>
</dbReference>
<dbReference type="GO" id="GO:0016020">
    <property type="term" value="C:membrane"/>
    <property type="evidence" value="ECO:0007669"/>
    <property type="project" value="InterPro"/>
</dbReference>
<sequence length="1209" mass="137859">MGVFLFSWYHRCDGVAVEMFKSRKTRKGLVQMGTCDPPQGPGVHIFLLWSKEGEHYLSHTEEGQVTAEELLIEIAQHIGVTPLCHSLFALYDPSSKCWYSPNHTFTTEKQIGLVLHYRMRFYFRNWHGISEQEGPVFRCSLRTAENKALHQREKITGTPLLEQPCLEYLFAQVSATHSAFKDHSPYIRACVLQAKFDFVNDVASLDEVQEEQELSRFKSECLGMAVLHLCQQALQSGCTLQDMAKKTRQDDSCIPRSFAMQIQRDNFLTKVRIRRVFSQFVRSFQLHTVGTGRLTQQDIMYKYVATLEHLAPHFGTESFTISRLTISPDGSSSSGSVGMSPEWSKGSEVTHEVMVSGTEGIKWRKVQVQESSFCGNDYQGRTKREKSLITQQADKPPTTWNIFCDFPEISHISKSKTVCLHVQDVCLGSSLEAQSFVSLLDGYFRLTADAHHYLCHEVAPPRVVLSSANGLHGPMEEFALQKLRKEAGEEGLFLVRWSVLDFHRIILTVLSKNGTPPTHRQFRIHQKGPTFVLEGWDREFNSVRQLTDSLKTCVLRSGNCNFVIRKCCLPRTGGEHVHLSVLCSYRGESQAPTYSLNLSQLRFHQIRDKEITQEQHLGRGTRTNIYSGWLRVRGNSEDEEDDSYGGWNGNEGRSHDKGIRVVLKILDQSHRDIALAFFETASLMSQVSHSHLVFVHGVSVKGSENIMVEEFVEFGPLDVFLRRERGVVTPQWKFTVAKQLASALSYLESKHLVHGNVCCKNILVARKGLEEGTFPFVKLSDPGIAFSALSREERVERIPWIAPECVPNGARPGSTADQWGFGITLLEICNDGDLPMSEITLKERFYETQSHLPEPSSQELASFIRMCLNYDPTERPSFRTILRELTELQFKSESAVKNMCDTHPGTDPTVFLKRYLRKIRDLGEGHFGKVMLYVYDPANDGTGEYVAVKALKQEGGGQRHDGWRKEIDILKSLYHSNIVKYKGCCSELGGQVVQLIMEYLPLGSLRDYLPKHRFGVAQSLLFAQQICQGMEYLHSKRYIHRDLAARNVLVENENVVKIGDFGLSKYLPEGEIYYRVREDGDSPVFWYAIECLKESKFSFSSDIWSFGVTLYELLTHCDHRQSPPTKFFEMMGAVHGQMTVMKLIELLERRRRLPCPRDCPPEVYKEMGQCWDVDPTKRPTFQSLISTLGEIRKTYQQQPMIRLAQINQC</sequence>
<dbReference type="InterPro" id="IPR041155">
    <property type="entry name" value="FERM_F1"/>
</dbReference>
<dbReference type="PROSITE" id="PS50011">
    <property type="entry name" value="PROTEIN_KINASE_DOM"/>
    <property type="match status" value="2"/>
</dbReference>
<dbReference type="PRINTS" id="PR01827">
    <property type="entry name" value="YKINASETYK2"/>
</dbReference>
<comment type="similarity">
    <text evidence="13">Belongs to the protein kinase superfamily. Tyr protein kinase family.</text>
</comment>
<dbReference type="InterPro" id="IPR000980">
    <property type="entry name" value="SH2"/>
</dbReference>
<dbReference type="Pfam" id="PF07714">
    <property type="entry name" value="PK_Tyr_Ser-Thr"/>
    <property type="match status" value="2"/>
</dbReference>
<dbReference type="PANTHER" id="PTHR45807">
    <property type="entry name" value="TYROSINE-PROTEIN KINASE HOPSCOTCH"/>
    <property type="match status" value="1"/>
</dbReference>
<proteinExistence type="inferred from homology"/>
<evidence type="ECO:0000256" key="11">
    <source>
        <dbReference type="PIRSR" id="PIRSR000636-2"/>
    </source>
</evidence>
<dbReference type="SUPFAM" id="SSF56112">
    <property type="entry name" value="Protein kinase-like (PK-like)"/>
    <property type="match status" value="2"/>
</dbReference>
<dbReference type="PROSITE" id="PS50057">
    <property type="entry name" value="FERM_3"/>
    <property type="match status" value="1"/>
</dbReference>
<evidence type="ECO:0000313" key="16">
    <source>
        <dbReference type="Ensembl" id="ENSSFOP00015039757.1"/>
    </source>
</evidence>
<feature type="domain" description="Protein kinase" evidence="14">
    <location>
        <begin position="916"/>
        <end position="1201"/>
    </location>
</feature>
<keyword evidence="6 11" id="KW-0067">ATP-binding</keyword>
<dbReference type="InterPro" id="IPR000299">
    <property type="entry name" value="FERM_domain"/>
</dbReference>
<dbReference type="InterPro" id="IPR017441">
    <property type="entry name" value="Protein_kinase_ATP_BS"/>
</dbReference>
<dbReference type="InterPro" id="IPR036860">
    <property type="entry name" value="SH2_dom_sf"/>
</dbReference>
<evidence type="ECO:0000256" key="4">
    <source>
        <dbReference type="ARBA" id="ARBA00022741"/>
    </source>
</evidence>
<dbReference type="GO" id="GO:0035556">
    <property type="term" value="P:intracellular signal transduction"/>
    <property type="evidence" value="ECO:0007669"/>
    <property type="project" value="InterPro"/>
</dbReference>
<dbReference type="SMART" id="SM00219">
    <property type="entry name" value="TyrKc"/>
    <property type="match status" value="2"/>
</dbReference>
<dbReference type="PROSITE" id="PS00109">
    <property type="entry name" value="PROTEIN_KINASE_TYR"/>
    <property type="match status" value="1"/>
</dbReference>
<dbReference type="Proteomes" id="UP000694397">
    <property type="component" value="Chromosome 8"/>
</dbReference>
<dbReference type="InterPro" id="IPR051286">
    <property type="entry name" value="JAK"/>
</dbReference>
<reference evidence="16 17" key="1">
    <citation type="submission" date="2019-04" db="EMBL/GenBank/DDBJ databases">
        <authorList>
            <consortium name="Wellcome Sanger Institute Data Sharing"/>
        </authorList>
    </citation>
    <scope>NUCLEOTIDE SEQUENCE [LARGE SCALE GENOMIC DNA]</scope>
</reference>
<dbReference type="InterPro" id="IPR011009">
    <property type="entry name" value="Kinase-like_dom_sf"/>
</dbReference>
<dbReference type="InterPro" id="IPR019749">
    <property type="entry name" value="Band_41_domain"/>
</dbReference>
<dbReference type="InterPro" id="IPR016251">
    <property type="entry name" value="Tyr_kinase_non-rcpt_Jak/Tyk2"/>
</dbReference>
<dbReference type="Pfam" id="PF17887">
    <property type="entry name" value="Jak1_Phl"/>
    <property type="match status" value="1"/>
</dbReference>
<dbReference type="GO" id="GO:0019221">
    <property type="term" value="P:cytokine-mediated signaling pathway"/>
    <property type="evidence" value="ECO:0007669"/>
    <property type="project" value="TreeGrafter"/>
</dbReference>
<keyword evidence="5 13" id="KW-0418">Kinase</keyword>
<dbReference type="Ensembl" id="ENSSFOT00015078332.1">
    <property type="protein sequence ID" value="ENSSFOP00015039757.1"/>
    <property type="gene ID" value="ENSSFOG00015023672.2"/>
</dbReference>
<feature type="domain" description="Protein kinase" evidence="14">
    <location>
        <begin position="611"/>
        <end position="890"/>
    </location>
</feature>
<dbReference type="InterPro" id="IPR008266">
    <property type="entry name" value="Tyr_kinase_AS"/>
</dbReference>
<dbReference type="Pfam" id="PF21990">
    <property type="entry name" value="SH2_1"/>
    <property type="match status" value="1"/>
</dbReference>
<dbReference type="PANTHER" id="PTHR45807:SF6">
    <property type="entry name" value="NON-RECEPTOR TYROSINE-PROTEIN KINASE TYK2"/>
    <property type="match status" value="1"/>
</dbReference>
<protein>
    <recommendedName>
        <fullName evidence="13">Tyrosine-protein kinase</fullName>
        <ecNumber evidence="13">2.7.10.2</ecNumber>
    </recommendedName>
</protein>
<dbReference type="GO" id="GO:0005524">
    <property type="term" value="F:ATP binding"/>
    <property type="evidence" value="ECO:0007669"/>
    <property type="project" value="UniProtKB-UniRule"/>
</dbReference>
<dbReference type="Pfam" id="PF18377">
    <property type="entry name" value="FERM_F2"/>
    <property type="match status" value="1"/>
</dbReference>
<evidence type="ECO:0000256" key="7">
    <source>
        <dbReference type="ARBA" id="ARBA00022999"/>
    </source>
</evidence>
<keyword evidence="2 13" id="KW-0808">Transferase</keyword>
<dbReference type="SUPFAM" id="SSF50729">
    <property type="entry name" value="PH domain-like"/>
    <property type="match status" value="1"/>
</dbReference>
<dbReference type="InterPro" id="IPR000719">
    <property type="entry name" value="Prot_kinase_dom"/>
</dbReference>
<keyword evidence="7" id="KW-0727">SH2 domain</keyword>
<dbReference type="AlphaFoldDB" id="A0A8C9SSP2"/>
<dbReference type="GO" id="GO:0005131">
    <property type="term" value="F:growth hormone receptor binding"/>
    <property type="evidence" value="ECO:0007669"/>
    <property type="project" value="TreeGrafter"/>
</dbReference>
<evidence type="ECO:0000256" key="1">
    <source>
        <dbReference type="ARBA" id="ARBA00022553"/>
    </source>
</evidence>
<dbReference type="GO" id="GO:0004715">
    <property type="term" value="F:non-membrane spanning protein tyrosine kinase activity"/>
    <property type="evidence" value="ECO:0007669"/>
    <property type="project" value="UniProtKB-EC"/>
</dbReference>
<dbReference type="InterPro" id="IPR020635">
    <property type="entry name" value="Tyr_kinase_cat_dom"/>
</dbReference>
<keyword evidence="3" id="KW-0677">Repeat</keyword>
<dbReference type="FunFam" id="3.30.200.20:FF:000135">
    <property type="entry name" value="Tyrosine-protein kinase"/>
    <property type="match status" value="1"/>
</dbReference>
<dbReference type="InterPro" id="IPR041381">
    <property type="entry name" value="JAK1-3/TYK2_PHL_dom"/>
</dbReference>
<keyword evidence="1" id="KW-0597">Phosphoprotein</keyword>
<evidence type="ECO:0000256" key="9">
    <source>
        <dbReference type="ARBA" id="ARBA00051245"/>
    </source>
</evidence>
<gene>
    <name evidence="16" type="primary">TYK2</name>
    <name evidence="16" type="synonym">tyk2</name>
</gene>
<evidence type="ECO:0000256" key="2">
    <source>
        <dbReference type="ARBA" id="ARBA00022679"/>
    </source>
</evidence>
<dbReference type="Gene3D" id="3.30.505.10">
    <property type="entry name" value="SH2 domain"/>
    <property type="match status" value="1"/>
</dbReference>
<dbReference type="GeneTree" id="ENSGT00940000159869"/>
<dbReference type="PIRSF" id="PIRSF000636">
    <property type="entry name" value="TyrPK_Jak"/>
    <property type="match status" value="1"/>
</dbReference>
<dbReference type="EC" id="2.7.10.2" evidence="13"/>
<evidence type="ECO:0000259" key="15">
    <source>
        <dbReference type="PROSITE" id="PS50057"/>
    </source>
</evidence>
<dbReference type="Gene3D" id="1.10.510.10">
    <property type="entry name" value="Transferase(Phosphotransferase) domain 1"/>
    <property type="match status" value="2"/>
</dbReference>
<feature type="binding site" evidence="11">
    <location>
        <begin position="922"/>
        <end position="930"/>
    </location>
    <ligand>
        <name>ATP</name>
        <dbReference type="ChEBI" id="CHEBI:30616"/>
    </ligand>
</feature>
<keyword evidence="8 13" id="KW-0829">Tyrosine-protein kinase</keyword>
<dbReference type="Pfam" id="PF18379">
    <property type="entry name" value="FERM_F1"/>
    <property type="match status" value="1"/>
</dbReference>
<evidence type="ECO:0000259" key="14">
    <source>
        <dbReference type="PROSITE" id="PS50011"/>
    </source>
</evidence>
<dbReference type="SMART" id="SM00295">
    <property type="entry name" value="B41"/>
    <property type="match status" value="1"/>
</dbReference>
<dbReference type="FunFam" id="1.10.510.10:FF:000114">
    <property type="entry name" value="Tyrosine-protein kinase JAK2"/>
    <property type="match status" value="1"/>
</dbReference>
<dbReference type="OrthoDB" id="1915767at2759"/>